<organism evidence="2 3">
    <name type="scientific">Prunus armeniaca</name>
    <name type="common">Apricot</name>
    <name type="synonym">Armeniaca vulgaris</name>
    <dbReference type="NCBI Taxonomy" id="36596"/>
    <lineage>
        <taxon>Eukaryota</taxon>
        <taxon>Viridiplantae</taxon>
        <taxon>Streptophyta</taxon>
        <taxon>Embryophyta</taxon>
        <taxon>Tracheophyta</taxon>
        <taxon>Spermatophyta</taxon>
        <taxon>Magnoliopsida</taxon>
        <taxon>eudicotyledons</taxon>
        <taxon>Gunneridae</taxon>
        <taxon>Pentapetalae</taxon>
        <taxon>rosids</taxon>
        <taxon>fabids</taxon>
        <taxon>Rosales</taxon>
        <taxon>Rosaceae</taxon>
        <taxon>Amygdaloideae</taxon>
        <taxon>Amygdaleae</taxon>
        <taxon>Prunus</taxon>
    </lineage>
</organism>
<name>A0A6J5TGB7_PRUAR</name>
<evidence type="ECO:0000313" key="3">
    <source>
        <dbReference type="Proteomes" id="UP000507222"/>
    </source>
</evidence>
<dbReference type="Proteomes" id="UP000507222">
    <property type="component" value="Unassembled WGS sequence"/>
</dbReference>
<feature type="compositionally biased region" description="Acidic residues" evidence="1">
    <location>
        <begin position="88"/>
        <end position="114"/>
    </location>
</feature>
<accession>A0A6J5TGB7</accession>
<dbReference type="EMBL" id="CAEKDK010000001">
    <property type="protein sequence ID" value="CAB4262904.1"/>
    <property type="molecule type" value="Genomic_DNA"/>
</dbReference>
<sequence length="168" mass="19098">MAGPFGRLCYPLLNAVKNKVPKATYTKNVKASQDVLDNEKRTLGRHLKAEQQLKFAYVTSKKQVSALARCHYKGKKTGGEGAGKGEEEGNEEEKEEEEEEGVEVEEGEEEEEDDPLGHKTPDWRKWKWQGEIVYSNDLDARTRSGIEDAAKEKKIKCKEHKMVDAFKK</sequence>
<dbReference type="AlphaFoldDB" id="A0A6J5TGB7"/>
<proteinExistence type="predicted"/>
<evidence type="ECO:0000313" key="2">
    <source>
        <dbReference type="EMBL" id="CAB4262904.1"/>
    </source>
</evidence>
<feature type="region of interest" description="Disordered" evidence="1">
    <location>
        <begin position="73"/>
        <end position="122"/>
    </location>
</feature>
<evidence type="ECO:0000256" key="1">
    <source>
        <dbReference type="SAM" id="MobiDB-lite"/>
    </source>
</evidence>
<gene>
    <name evidence="2" type="ORF">CURHAP_LOCUS2373</name>
</gene>
<protein>
    <submittedName>
        <fullName evidence="2">Uncharacterized protein</fullName>
    </submittedName>
</protein>
<reference evidence="2 3" key="1">
    <citation type="submission" date="2020-05" db="EMBL/GenBank/DDBJ databases">
        <authorList>
            <person name="Campoy J."/>
            <person name="Schneeberger K."/>
            <person name="Spophaly S."/>
        </authorList>
    </citation>
    <scope>NUCLEOTIDE SEQUENCE [LARGE SCALE GENOMIC DNA]</scope>
    <source>
        <strain evidence="2">PruArmRojPasFocal</strain>
    </source>
</reference>